<protein>
    <submittedName>
        <fullName evidence="1">Uncharacterized protein</fullName>
    </submittedName>
</protein>
<keyword evidence="1" id="KW-0614">Plasmid</keyword>
<dbReference type="RefSeq" id="WP_202239829.1">
    <property type="nucleotide sequence ID" value="NZ_AP018366.1"/>
</dbReference>
<accession>A0A7R6QCL6</accession>
<geneLocation type="plasmid" evidence="1 2">
    <name>pRVR1</name>
</geneLocation>
<gene>
    <name evidence="1" type="ORF">RVR_P168</name>
</gene>
<proteinExistence type="predicted"/>
<sequence length="147" mass="15593">MTENTDYLERAADLAQQARTLLNRSDTDYSQARAKVELGGLYAQLAAQAGQPARVPAAEAAREAATLLRTAATPADEAEACEVLAAVLDIVQTLPRLFNAVRAIDRPDKAAESLMNARGHSDKLAYSLTNAHAALCRAAYGAAPSRN</sequence>
<evidence type="ECO:0000313" key="2">
    <source>
        <dbReference type="Proteomes" id="UP000595703"/>
    </source>
</evidence>
<organism evidence="1 2">
    <name type="scientific">Actinacidiphila reveromycinica</name>
    <dbReference type="NCBI Taxonomy" id="659352"/>
    <lineage>
        <taxon>Bacteria</taxon>
        <taxon>Bacillati</taxon>
        <taxon>Actinomycetota</taxon>
        <taxon>Actinomycetes</taxon>
        <taxon>Kitasatosporales</taxon>
        <taxon>Streptomycetaceae</taxon>
        <taxon>Actinacidiphila</taxon>
    </lineage>
</organism>
<keyword evidence="2" id="KW-1185">Reference proteome</keyword>
<dbReference type="KEGG" id="arev:RVR_P168"/>
<reference evidence="1 2" key="1">
    <citation type="journal article" date="2020" name="Sci. Rep.">
        <title>beta-carboline chemical signals induce reveromycin production through a LuxR family regulator in Streptomyces sp. SN-593.</title>
        <authorList>
            <person name="Panthee S."/>
            <person name="Kito N."/>
            <person name="Hayashi T."/>
            <person name="Shimizu T."/>
            <person name="Ishikawa J."/>
            <person name="Hamamoto H."/>
            <person name="Osada H."/>
            <person name="Takahashi S."/>
        </authorList>
    </citation>
    <scope>NUCLEOTIDE SEQUENCE [LARGE SCALE GENOMIC DNA]</scope>
    <source>
        <strain evidence="1 2">SN-593</strain>
        <plasmid evidence="1 2">pRVR1</plasmid>
    </source>
</reference>
<dbReference type="Proteomes" id="UP000595703">
    <property type="component" value="Plasmid pRVR1"/>
</dbReference>
<evidence type="ECO:0000313" key="1">
    <source>
        <dbReference type="EMBL" id="BBG20688.1"/>
    </source>
</evidence>
<dbReference type="EMBL" id="AP018366">
    <property type="protein sequence ID" value="BBG20688.1"/>
    <property type="molecule type" value="Genomic_DNA"/>
</dbReference>
<name>A0A7R6QCL6_9ACTN</name>
<dbReference type="AlphaFoldDB" id="A0A7R6QCL6"/>